<feature type="non-terminal residue" evidence="1">
    <location>
        <position position="35"/>
    </location>
</feature>
<dbReference type="AlphaFoldDB" id="A0A6J4VM18"/>
<sequence>WRRNQRRTINLSKLSAHFSFSRSSLRPSASPRLCG</sequence>
<accession>A0A6J4VM18</accession>
<protein>
    <submittedName>
        <fullName evidence="1">Uncharacterized protein</fullName>
    </submittedName>
</protein>
<reference evidence="1" key="1">
    <citation type="submission" date="2020-02" db="EMBL/GenBank/DDBJ databases">
        <authorList>
            <person name="Meier V. D."/>
        </authorList>
    </citation>
    <scope>NUCLEOTIDE SEQUENCE</scope>
    <source>
        <strain evidence="1">AVDCRST_MAG18</strain>
    </source>
</reference>
<evidence type="ECO:0000313" key="1">
    <source>
        <dbReference type="EMBL" id="CAA9581968.1"/>
    </source>
</evidence>
<gene>
    <name evidence="1" type="ORF">AVDCRST_MAG18-3275</name>
</gene>
<feature type="non-terminal residue" evidence="1">
    <location>
        <position position="1"/>
    </location>
</feature>
<organism evidence="1">
    <name type="scientific">uncultured Thermomicrobiales bacterium</name>
    <dbReference type="NCBI Taxonomy" id="1645740"/>
    <lineage>
        <taxon>Bacteria</taxon>
        <taxon>Pseudomonadati</taxon>
        <taxon>Thermomicrobiota</taxon>
        <taxon>Thermomicrobia</taxon>
        <taxon>Thermomicrobiales</taxon>
        <taxon>environmental samples</taxon>
    </lineage>
</organism>
<dbReference type="EMBL" id="CADCWN010000246">
    <property type="protein sequence ID" value="CAA9581968.1"/>
    <property type="molecule type" value="Genomic_DNA"/>
</dbReference>
<proteinExistence type="predicted"/>
<name>A0A6J4VM18_9BACT</name>